<evidence type="ECO:0000313" key="2">
    <source>
        <dbReference type="Proteomes" id="UP000271554"/>
    </source>
</evidence>
<dbReference type="KEGG" id="shun:DWB77_02143"/>
<dbReference type="RefSeq" id="WP_120721021.1">
    <property type="nucleotide sequence ID" value="NZ_CP032698.1"/>
</dbReference>
<gene>
    <name evidence="1" type="ORF">DWB77_02143</name>
</gene>
<evidence type="ECO:0000313" key="1">
    <source>
        <dbReference type="EMBL" id="AYG80023.1"/>
    </source>
</evidence>
<reference evidence="1 2" key="1">
    <citation type="submission" date="2018-10" db="EMBL/GenBank/DDBJ databases">
        <title>Relationship between Morphology and Antimicrobial Activity in Streptomyces.</title>
        <authorList>
            <person name="Kang H.J."/>
            <person name="Kim S.B."/>
        </authorList>
    </citation>
    <scope>NUCLEOTIDE SEQUENCE [LARGE SCALE GENOMIC DNA]</scope>
    <source>
        <strain evidence="1 2">BH38</strain>
    </source>
</reference>
<dbReference type="Proteomes" id="UP000271554">
    <property type="component" value="Chromosome"/>
</dbReference>
<dbReference type="OrthoDB" id="9944627at2"/>
<sequence length="63" mass="7247">MQTYAIEIYQTATYRFEIKAEDEQAAQDAAYEFWGELSSAEEAKYLDDVQDSIVDKVTAKDDK</sequence>
<dbReference type="AlphaFoldDB" id="A0A387HCM3"/>
<protein>
    <submittedName>
        <fullName evidence="1">Uncharacterized protein</fullName>
    </submittedName>
</protein>
<accession>A0A387HCM3</accession>
<keyword evidence="2" id="KW-1185">Reference proteome</keyword>
<dbReference type="EMBL" id="CP032698">
    <property type="protein sequence ID" value="AYG80023.1"/>
    <property type="molecule type" value="Genomic_DNA"/>
</dbReference>
<organism evidence="1 2">
    <name type="scientific">Streptomyces hundungensis</name>
    <dbReference type="NCBI Taxonomy" id="1077946"/>
    <lineage>
        <taxon>Bacteria</taxon>
        <taxon>Bacillati</taxon>
        <taxon>Actinomycetota</taxon>
        <taxon>Actinomycetes</taxon>
        <taxon>Kitasatosporales</taxon>
        <taxon>Streptomycetaceae</taxon>
        <taxon>Streptomyces</taxon>
    </lineage>
</organism>
<proteinExistence type="predicted"/>
<name>A0A387HCM3_9ACTN</name>